<feature type="compositionally biased region" description="Polar residues" evidence="1">
    <location>
        <begin position="152"/>
        <end position="161"/>
    </location>
</feature>
<gene>
    <name evidence="2" type="ORF">g.2797</name>
</gene>
<feature type="non-terminal residue" evidence="2">
    <location>
        <position position="190"/>
    </location>
</feature>
<feature type="compositionally biased region" description="Polar residues" evidence="1">
    <location>
        <begin position="136"/>
        <end position="145"/>
    </location>
</feature>
<feature type="region of interest" description="Disordered" evidence="1">
    <location>
        <begin position="38"/>
        <end position="57"/>
    </location>
</feature>
<feature type="non-terminal residue" evidence="2">
    <location>
        <position position="1"/>
    </location>
</feature>
<reference evidence="2" key="1">
    <citation type="submission" date="2015-12" db="EMBL/GenBank/DDBJ databases">
        <title>De novo transcriptome assembly of four potential Pierce s Disease insect vectors from Arizona vineyards.</title>
        <authorList>
            <person name="Tassone E.E."/>
        </authorList>
    </citation>
    <scope>NUCLEOTIDE SEQUENCE</scope>
</reference>
<feature type="region of interest" description="Disordered" evidence="1">
    <location>
        <begin position="78"/>
        <end position="111"/>
    </location>
</feature>
<sequence length="190" mass="21217">KPSSSYGVPTDSYNSPSHFDVQTSVSYNVPSTTYGVPSSQYGTPKAPHHLTASASSHEPVATSYVQFYNNGNTKQVQTDAYGAPIHGQDQDSFSSTSEHKNSYQSVPDKNKFETNIQHEVAFESTRLHDHKMKFPSEQQSQTYNQDGDDIITSASQTQNVYSKVHNSERREKDQTRKVSTAIRFPSDEQS</sequence>
<organism evidence="2">
    <name type="scientific">Clastoptera arizonana</name>
    <name type="common">Arizona spittle bug</name>
    <dbReference type="NCBI Taxonomy" id="38151"/>
    <lineage>
        <taxon>Eukaryota</taxon>
        <taxon>Metazoa</taxon>
        <taxon>Ecdysozoa</taxon>
        <taxon>Arthropoda</taxon>
        <taxon>Hexapoda</taxon>
        <taxon>Insecta</taxon>
        <taxon>Pterygota</taxon>
        <taxon>Neoptera</taxon>
        <taxon>Paraneoptera</taxon>
        <taxon>Hemiptera</taxon>
        <taxon>Auchenorrhyncha</taxon>
        <taxon>Cercopoidea</taxon>
        <taxon>Clastopteridae</taxon>
        <taxon>Clastoptera</taxon>
    </lineage>
</organism>
<feature type="region of interest" description="Disordered" evidence="1">
    <location>
        <begin position="1"/>
        <end position="20"/>
    </location>
</feature>
<accession>A0A1B6CSR7</accession>
<dbReference type="AlphaFoldDB" id="A0A1B6CSR7"/>
<protein>
    <submittedName>
        <fullName evidence="2">Uncharacterized protein</fullName>
    </submittedName>
</protein>
<evidence type="ECO:0000313" key="2">
    <source>
        <dbReference type="EMBL" id="JAS16464.1"/>
    </source>
</evidence>
<proteinExistence type="predicted"/>
<feature type="compositionally biased region" description="Basic and acidic residues" evidence="1">
    <location>
        <begin position="165"/>
        <end position="176"/>
    </location>
</feature>
<evidence type="ECO:0000256" key="1">
    <source>
        <dbReference type="SAM" id="MobiDB-lite"/>
    </source>
</evidence>
<dbReference type="EMBL" id="GEDC01020834">
    <property type="protein sequence ID" value="JAS16464.1"/>
    <property type="molecule type" value="Transcribed_RNA"/>
</dbReference>
<feature type="region of interest" description="Disordered" evidence="1">
    <location>
        <begin position="129"/>
        <end position="190"/>
    </location>
</feature>
<name>A0A1B6CSR7_9HEMI</name>
<feature type="compositionally biased region" description="Polar residues" evidence="1">
    <location>
        <begin position="90"/>
        <end position="111"/>
    </location>
</feature>